<dbReference type="Gene3D" id="2.40.320.10">
    <property type="entry name" value="Hypothetical Protein Pfu-838710-001"/>
    <property type="match status" value="1"/>
</dbReference>
<evidence type="ECO:0000256" key="2">
    <source>
        <dbReference type="ARBA" id="ARBA00009814"/>
    </source>
</evidence>
<evidence type="ECO:0000313" key="7">
    <source>
        <dbReference type="EMBL" id="KAG5680225.1"/>
    </source>
</evidence>
<dbReference type="GO" id="GO:0006369">
    <property type="term" value="P:termination of RNA polymerase II transcription"/>
    <property type="evidence" value="ECO:0007669"/>
    <property type="project" value="TreeGrafter"/>
</dbReference>
<accession>A0A9J6CDG7</accession>
<dbReference type="GO" id="GO:0003712">
    <property type="term" value="F:transcription coregulator activity"/>
    <property type="evidence" value="ECO:0007669"/>
    <property type="project" value="InterPro"/>
</dbReference>
<keyword evidence="6" id="KW-0010">Activator</keyword>
<proteinExistence type="inferred from homology"/>
<evidence type="ECO:0000256" key="5">
    <source>
        <dbReference type="ARBA" id="ARBA00023242"/>
    </source>
</evidence>
<evidence type="ECO:0000313" key="8">
    <source>
        <dbReference type="Proteomes" id="UP001107558"/>
    </source>
</evidence>
<dbReference type="GO" id="GO:0016592">
    <property type="term" value="C:mediator complex"/>
    <property type="evidence" value="ECO:0007669"/>
    <property type="project" value="InterPro"/>
</dbReference>
<comment type="subunit">
    <text evidence="6">Component of the Mediator complex.</text>
</comment>
<evidence type="ECO:0000256" key="3">
    <source>
        <dbReference type="ARBA" id="ARBA00023015"/>
    </source>
</evidence>
<keyword evidence="5 6" id="KW-0539">Nucleus</keyword>
<organism evidence="7 8">
    <name type="scientific">Polypedilum vanderplanki</name>
    <name type="common">Sleeping chironomid midge</name>
    <dbReference type="NCBI Taxonomy" id="319348"/>
    <lineage>
        <taxon>Eukaryota</taxon>
        <taxon>Metazoa</taxon>
        <taxon>Ecdysozoa</taxon>
        <taxon>Arthropoda</taxon>
        <taxon>Hexapoda</taxon>
        <taxon>Insecta</taxon>
        <taxon>Pterygota</taxon>
        <taxon>Neoptera</taxon>
        <taxon>Endopterygota</taxon>
        <taxon>Diptera</taxon>
        <taxon>Nematocera</taxon>
        <taxon>Chironomoidea</taxon>
        <taxon>Chironomidae</taxon>
        <taxon>Chironominae</taxon>
        <taxon>Polypedilum</taxon>
        <taxon>Polypedilum</taxon>
    </lineage>
</organism>
<reference evidence="7" key="1">
    <citation type="submission" date="2021-03" db="EMBL/GenBank/DDBJ databases">
        <title>Chromosome level genome of the anhydrobiotic midge Polypedilum vanderplanki.</title>
        <authorList>
            <person name="Yoshida Y."/>
            <person name="Kikawada T."/>
            <person name="Gusev O."/>
        </authorList>
    </citation>
    <scope>NUCLEOTIDE SEQUENCE</scope>
    <source>
        <strain evidence="7">NIAS01</strain>
        <tissue evidence="7">Whole body or cell culture</tissue>
    </source>
</reference>
<comment type="similarity">
    <text evidence="2 6">Belongs to the Mediator complex subunit 18 family.</text>
</comment>
<sequence length="230" mass="26171">MSSENQPTAAMDSLLQALQVNIIPNQEYLLQGSILDTQVQRLLHRLKGLCDNVETAPEQFFDYEVCFSLRAPMNEQTLQMQQAPPPLLLRVRRSNDPADSHMPFQLRYIGNPELGDAKRPTLVRASFDISCSPSIIDFLTEMGCRMEFEYTVKGYLFRKGRMKITVSKIFKAMNMNQEPLSQSYLVELSVLAPSGSDAVAEDMRVFAEKLKPLVILEKIDYKRLATVPYD</sequence>
<comment type="subcellular location">
    <subcellularLocation>
        <location evidence="1 6">Nucleus</location>
    </subcellularLocation>
</comment>
<evidence type="ECO:0000256" key="6">
    <source>
        <dbReference type="RuleBase" id="RU364150"/>
    </source>
</evidence>
<dbReference type="PANTHER" id="PTHR13321:SF2">
    <property type="entry name" value="MEDIATOR OF RNA POLYMERASE II TRANSCRIPTION SUBUNIT 18"/>
    <property type="match status" value="1"/>
</dbReference>
<dbReference type="PANTHER" id="PTHR13321">
    <property type="entry name" value="MEDIATOR OF RNA POLYMERASE II TRANSCRIPTION, SUBUNIT 18"/>
    <property type="match status" value="1"/>
</dbReference>
<gene>
    <name evidence="6" type="primary">MED18</name>
    <name evidence="7" type="ORF">PVAND_009748</name>
</gene>
<keyword evidence="8" id="KW-1185">Reference proteome</keyword>
<keyword evidence="3 6" id="KW-0805">Transcription regulation</keyword>
<protein>
    <recommendedName>
        <fullName evidence="6">Mediator of RNA polymerase II transcription subunit 18</fullName>
    </recommendedName>
    <alternativeName>
        <fullName evidence="6">Mediator complex subunit 18</fullName>
    </alternativeName>
</protein>
<dbReference type="InterPro" id="IPR019095">
    <property type="entry name" value="Mediator_Med18"/>
</dbReference>
<comment type="function">
    <text evidence="6">Component of the Mediator complex, a coactivator involved in the regulated transcription of nearly all RNA polymerase II-dependent genes. Mediator functions as a bridge to convey information from gene-specific regulatory proteins to the basal RNA polymerase II transcription machinery. Mediator is recruited to promoters by direct interactions with regulatory proteins and serves as a scaffold for the assembly of a functional preinitiation complex with RNA polymerase II and the general transcription factors.</text>
</comment>
<keyword evidence="4 6" id="KW-0804">Transcription</keyword>
<dbReference type="Proteomes" id="UP001107558">
    <property type="component" value="Chromosome 1"/>
</dbReference>
<name>A0A9J6CDG7_POLVA</name>
<evidence type="ECO:0000256" key="4">
    <source>
        <dbReference type="ARBA" id="ARBA00023163"/>
    </source>
</evidence>
<dbReference type="EMBL" id="JADBJN010000001">
    <property type="protein sequence ID" value="KAG5680225.1"/>
    <property type="molecule type" value="Genomic_DNA"/>
</dbReference>
<dbReference type="GO" id="GO:0006357">
    <property type="term" value="P:regulation of transcription by RNA polymerase II"/>
    <property type="evidence" value="ECO:0007669"/>
    <property type="project" value="InterPro"/>
</dbReference>
<comment type="caution">
    <text evidence="7">The sequence shown here is derived from an EMBL/GenBank/DDBJ whole genome shotgun (WGS) entry which is preliminary data.</text>
</comment>
<dbReference type="AlphaFoldDB" id="A0A9J6CDG7"/>
<dbReference type="Pfam" id="PF09637">
    <property type="entry name" value="Med18"/>
    <property type="match status" value="1"/>
</dbReference>
<evidence type="ECO:0000256" key="1">
    <source>
        <dbReference type="ARBA" id="ARBA00004123"/>
    </source>
</evidence>
<dbReference type="GO" id="GO:0070847">
    <property type="term" value="C:core mediator complex"/>
    <property type="evidence" value="ECO:0007669"/>
    <property type="project" value="TreeGrafter"/>
</dbReference>
<dbReference type="OrthoDB" id="10018982at2759"/>